<evidence type="ECO:0000313" key="2">
    <source>
        <dbReference type="Proteomes" id="UP001230005"/>
    </source>
</evidence>
<organism evidence="1 2">
    <name type="scientific">Evansella vedderi</name>
    <dbReference type="NCBI Taxonomy" id="38282"/>
    <lineage>
        <taxon>Bacteria</taxon>
        <taxon>Bacillati</taxon>
        <taxon>Bacillota</taxon>
        <taxon>Bacilli</taxon>
        <taxon>Bacillales</taxon>
        <taxon>Bacillaceae</taxon>
        <taxon>Evansella</taxon>
    </lineage>
</organism>
<accession>A0ABT9ZS61</accession>
<reference evidence="1 2" key="1">
    <citation type="submission" date="2023-07" db="EMBL/GenBank/DDBJ databases">
        <title>Genomic Encyclopedia of Type Strains, Phase IV (KMG-IV): sequencing the most valuable type-strain genomes for metagenomic binning, comparative biology and taxonomic classification.</title>
        <authorList>
            <person name="Goeker M."/>
        </authorList>
    </citation>
    <scope>NUCLEOTIDE SEQUENCE [LARGE SCALE GENOMIC DNA]</scope>
    <source>
        <strain evidence="1 2">DSM 9768</strain>
    </source>
</reference>
<sequence>MLIGTSNQKTQHQGRVDLLECWVLCFDWFFSEPLLIFNKLGEAEGGDSSIAREKHPPVAYPNHTIAGNKQHIDSCQFLFLLTSSLETYDLA</sequence>
<protein>
    <submittedName>
        <fullName evidence="1">Uncharacterized protein</fullName>
    </submittedName>
</protein>
<dbReference type="EMBL" id="JAUSUG010000003">
    <property type="protein sequence ID" value="MDQ0253602.1"/>
    <property type="molecule type" value="Genomic_DNA"/>
</dbReference>
<dbReference type="Proteomes" id="UP001230005">
    <property type="component" value="Unassembled WGS sequence"/>
</dbReference>
<comment type="caution">
    <text evidence="1">The sequence shown here is derived from an EMBL/GenBank/DDBJ whole genome shotgun (WGS) entry which is preliminary data.</text>
</comment>
<evidence type="ECO:0000313" key="1">
    <source>
        <dbReference type="EMBL" id="MDQ0253602.1"/>
    </source>
</evidence>
<name>A0ABT9ZS61_9BACI</name>
<gene>
    <name evidence="1" type="ORF">J2S74_000974</name>
</gene>
<keyword evidence="2" id="KW-1185">Reference proteome</keyword>
<proteinExistence type="predicted"/>